<sequence>MPMYQLLLSMSLDLAVSRHFYPMFKQPDAAIFLQQSSLRRIQTKSNSNQVKPIINPPSSRGLVFAPTTLAFLANCIGPIVTILCDSGIRHLDMFYNAKYLS</sequence>
<organism evidence="1 2">
    <name type="scientific">Quercus suber</name>
    <name type="common">Cork oak</name>
    <dbReference type="NCBI Taxonomy" id="58331"/>
    <lineage>
        <taxon>Eukaryota</taxon>
        <taxon>Viridiplantae</taxon>
        <taxon>Streptophyta</taxon>
        <taxon>Embryophyta</taxon>
        <taxon>Tracheophyta</taxon>
        <taxon>Spermatophyta</taxon>
        <taxon>Magnoliopsida</taxon>
        <taxon>eudicotyledons</taxon>
        <taxon>Gunneridae</taxon>
        <taxon>Pentapetalae</taxon>
        <taxon>rosids</taxon>
        <taxon>fabids</taxon>
        <taxon>Fagales</taxon>
        <taxon>Fagaceae</taxon>
        <taxon>Quercus</taxon>
    </lineage>
</organism>
<dbReference type="Proteomes" id="UP000237347">
    <property type="component" value="Unassembled WGS sequence"/>
</dbReference>
<comment type="caution">
    <text evidence="1">The sequence shown here is derived from an EMBL/GenBank/DDBJ whole genome shotgun (WGS) entry which is preliminary data.</text>
</comment>
<evidence type="ECO:0000313" key="2">
    <source>
        <dbReference type="Proteomes" id="UP000237347"/>
    </source>
</evidence>
<gene>
    <name evidence="1" type="ORF">CFP56_038048</name>
</gene>
<proteinExistence type="predicted"/>
<dbReference type="AlphaFoldDB" id="A0AAW0LMN5"/>
<protein>
    <submittedName>
        <fullName evidence="1">Uncharacterized protein</fullName>
    </submittedName>
</protein>
<keyword evidence="2" id="KW-1185">Reference proteome</keyword>
<dbReference type="EMBL" id="PKMF04000072">
    <property type="protein sequence ID" value="KAK7852785.1"/>
    <property type="molecule type" value="Genomic_DNA"/>
</dbReference>
<reference evidence="1 2" key="1">
    <citation type="journal article" date="2018" name="Sci. Data">
        <title>The draft genome sequence of cork oak.</title>
        <authorList>
            <person name="Ramos A.M."/>
            <person name="Usie A."/>
            <person name="Barbosa P."/>
            <person name="Barros P.M."/>
            <person name="Capote T."/>
            <person name="Chaves I."/>
            <person name="Simoes F."/>
            <person name="Abreu I."/>
            <person name="Carrasquinho I."/>
            <person name="Faro C."/>
            <person name="Guimaraes J.B."/>
            <person name="Mendonca D."/>
            <person name="Nobrega F."/>
            <person name="Rodrigues L."/>
            <person name="Saibo N.J.M."/>
            <person name="Varela M.C."/>
            <person name="Egas C."/>
            <person name="Matos J."/>
            <person name="Miguel C.M."/>
            <person name="Oliveira M.M."/>
            <person name="Ricardo C.P."/>
            <person name="Goncalves S."/>
        </authorList>
    </citation>
    <scope>NUCLEOTIDE SEQUENCE [LARGE SCALE GENOMIC DNA]</scope>
    <source>
        <strain evidence="2">cv. HL8</strain>
    </source>
</reference>
<accession>A0AAW0LMN5</accession>
<evidence type="ECO:0000313" key="1">
    <source>
        <dbReference type="EMBL" id="KAK7852785.1"/>
    </source>
</evidence>
<name>A0AAW0LMN5_QUESU</name>